<dbReference type="Gene3D" id="3.50.30.60">
    <property type="entry name" value="LD-carboxypeptidase A C-terminal domain-like"/>
    <property type="match status" value="1"/>
</dbReference>
<evidence type="ECO:0000256" key="5">
    <source>
        <dbReference type="ARBA" id="ARBA00022825"/>
    </source>
</evidence>
<organism evidence="8 9">
    <name type="scientific">Clostridium ganghwense</name>
    <dbReference type="NCBI Taxonomy" id="312089"/>
    <lineage>
        <taxon>Bacteria</taxon>
        <taxon>Bacillati</taxon>
        <taxon>Bacillota</taxon>
        <taxon>Clostridia</taxon>
        <taxon>Eubacteriales</taxon>
        <taxon>Clostridiaceae</taxon>
        <taxon>Clostridium</taxon>
    </lineage>
</organism>
<keyword evidence="9" id="KW-1185">Reference proteome</keyword>
<dbReference type="InterPro" id="IPR040921">
    <property type="entry name" value="Peptidase_S66C"/>
</dbReference>
<dbReference type="InterPro" id="IPR040449">
    <property type="entry name" value="Peptidase_S66_N"/>
</dbReference>
<evidence type="ECO:0000313" key="8">
    <source>
        <dbReference type="EMBL" id="MCY6370280.1"/>
    </source>
</evidence>
<feature type="domain" description="LD-carboxypeptidase C-terminal" evidence="7">
    <location>
        <begin position="174"/>
        <end position="290"/>
    </location>
</feature>
<dbReference type="InterPro" id="IPR029062">
    <property type="entry name" value="Class_I_gatase-like"/>
</dbReference>
<dbReference type="InterPro" id="IPR027478">
    <property type="entry name" value="LdcA_N"/>
</dbReference>
<dbReference type="RefSeq" id="WP_268048988.1">
    <property type="nucleotide sequence ID" value="NZ_JAPQES010000001.1"/>
</dbReference>
<evidence type="ECO:0000256" key="4">
    <source>
        <dbReference type="ARBA" id="ARBA00022801"/>
    </source>
</evidence>
<comment type="caution">
    <text evidence="8">The sequence shown here is derived from an EMBL/GenBank/DDBJ whole genome shotgun (WGS) entry which is preliminary data.</text>
</comment>
<dbReference type="CDD" id="cd07025">
    <property type="entry name" value="Peptidase_S66"/>
    <property type="match status" value="1"/>
</dbReference>
<evidence type="ECO:0000256" key="2">
    <source>
        <dbReference type="ARBA" id="ARBA00022645"/>
    </source>
</evidence>
<keyword evidence="4" id="KW-0378">Hydrolase</keyword>
<comment type="similarity">
    <text evidence="1">Belongs to the peptidase S66 family.</text>
</comment>
<accession>A0ABT4CMJ4</accession>
<dbReference type="EMBL" id="JAPQES010000001">
    <property type="protein sequence ID" value="MCY6370280.1"/>
    <property type="molecule type" value="Genomic_DNA"/>
</dbReference>
<keyword evidence="2" id="KW-0121">Carboxypeptidase</keyword>
<feature type="domain" description="LD-carboxypeptidase N-terminal" evidence="6">
    <location>
        <begin position="12"/>
        <end position="128"/>
    </location>
</feature>
<dbReference type="Pfam" id="PF17676">
    <property type="entry name" value="Peptidase_S66C"/>
    <property type="match status" value="1"/>
</dbReference>
<evidence type="ECO:0000259" key="7">
    <source>
        <dbReference type="Pfam" id="PF17676"/>
    </source>
</evidence>
<dbReference type="PANTHER" id="PTHR30237">
    <property type="entry name" value="MURAMOYLTETRAPEPTIDE CARBOXYPEPTIDASE"/>
    <property type="match status" value="1"/>
</dbReference>
<dbReference type="PANTHER" id="PTHR30237:SF2">
    <property type="entry name" value="MUREIN TETRAPEPTIDE CARBOXYPEPTIDASE"/>
    <property type="match status" value="1"/>
</dbReference>
<dbReference type="PIRSF" id="PIRSF028757">
    <property type="entry name" value="LD-carboxypeptidase"/>
    <property type="match status" value="1"/>
</dbReference>
<proteinExistence type="inferred from homology"/>
<dbReference type="Proteomes" id="UP001079657">
    <property type="component" value="Unassembled WGS sequence"/>
</dbReference>
<gene>
    <name evidence="8" type="ORF">OXH55_06495</name>
</gene>
<dbReference type="SUPFAM" id="SSF52317">
    <property type="entry name" value="Class I glutamine amidotransferase-like"/>
    <property type="match status" value="1"/>
</dbReference>
<protein>
    <submittedName>
        <fullName evidence="8">LD-carboxypeptidase</fullName>
    </submittedName>
</protein>
<name>A0ABT4CMJ4_9CLOT</name>
<reference evidence="8" key="1">
    <citation type="submission" date="2022-12" db="EMBL/GenBank/DDBJ databases">
        <authorList>
            <person name="Wang J."/>
        </authorList>
    </citation>
    <scope>NUCLEOTIDE SEQUENCE</scope>
    <source>
        <strain evidence="8">HY-42-06</strain>
    </source>
</reference>
<evidence type="ECO:0000313" key="9">
    <source>
        <dbReference type="Proteomes" id="UP001079657"/>
    </source>
</evidence>
<evidence type="ECO:0000256" key="3">
    <source>
        <dbReference type="ARBA" id="ARBA00022670"/>
    </source>
</evidence>
<dbReference type="Pfam" id="PF02016">
    <property type="entry name" value="Peptidase_S66"/>
    <property type="match status" value="1"/>
</dbReference>
<evidence type="ECO:0000256" key="1">
    <source>
        <dbReference type="ARBA" id="ARBA00010233"/>
    </source>
</evidence>
<dbReference type="InterPro" id="IPR003507">
    <property type="entry name" value="S66_fam"/>
</dbReference>
<dbReference type="Gene3D" id="3.40.50.10740">
    <property type="entry name" value="Class I glutamine amidotransferase-like"/>
    <property type="match status" value="1"/>
</dbReference>
<evidence type="ECO:0000259" key="6">
    <source>
        <dbReference type="Pfam" id="PF02016"/>
    </source>
</evidence>
<keyword evidence="3" id="KW-0645">Protease</keyword>
<dbReference type="SUPFAM" id="SSF141986">
    <property type="entry name" value="LD-carboxypeptidase A C-terminal domain-like"/>
    <property type="match status" value="1"/>
</dbReference>
<dbReference type="InterPro" id="IPR027461">
    <property type="entry name" value="Carboxypeptidase_A_C_sf"/>
</dbReference>
<sequence length="305" mass="34009">MIAKKLKQGDTIGLISPASPEDTSKIKKAISFLKSLGFKVKEGKHLYDKWGYLAGKDNDRAEDLMNMFLDKDVDMILCIRGGYGSMRILPLLNYQLIKNNPKIFMGYSDITTFLNIISSKCNLITFHGPMGSSNFTDKDTLKSFLNTLITCDKPYVISNPKDKILNCRNGEYAEGKIVGGNLSLIASTLGTPYEIDTRGNILFIEEVSEEPYAIDRMLTHLHLSGKLQQCSGFILGQFTDCPSPSYSKSLTLAQVIEDRLLSLNKPTLYNFMSGHDYPKLTLPIGVKARIDCNNARIEILEAVVK</sequence>
<keyword evidence="5" id="KW-0720">Serine protease</keyword>